<dbReference type="Proteomes" id="UP001642483">
    <property type="component" value="Unassembled WGS sequence"/>
</dbReference>
<protein>
    <submittedName>
        <fullName evidence="1">Uncharacterized protein</fullName>
    </submittedName>
</protein>
<dbReference type="EMBL" id="CAWYQH010000152">
    <property type="protein sequence ID" value="CAK8695854.1"/>
    <property type="molecule type" value="Genomic_DNA"/>
</dbReference>
<gene>
    <name evidence="1" type="ORF">CVLEPA_LOCUS29069</name>
</gene>
<organism evidence="1 2">
    <name type="scientific">Clavelina lepadiformis</name>
    <name type="common">Light-bulb sea squirt</name>
    <name type="synonym">Ascidia lepadiformis</name>
    <dbReference type="NCBI Taxonomy" id="159417"/>
    <lineage>
        <taxon>Eukaryota</taxon>
        <taxon>Metazoa</taxon>
        <taxon>Chordata</taxon>
        <taxon>Tunicata</taxon>
        <taxon>Ascidiacea</taxon>
        <taxon>Aplousobranchia</taxon>
        <taxon>Clavelinidae</taxon>
        <taxon>Clavelina</taxon>
    </lineage>
</organism>
<keyword evidence="2" id="KW-1185">Reference proteome</keyword>
<accession>A0ABP0GYJ1</accession>
<comment type="caution">
    <text evidence="1">The sequence shown here is derived from an EMBL/GenBank/DDBJ whole genome shotgun (WGS) entry which is preliminary data.</text>
</comment>
<reference evidence="1 2" key="1">
    <citation type="submission" date="2024-02" db="EMBL/GenBank/DDBJ databases">
        <authorList>
            <person name="Daric V."/>
            <person name="Darras S."/>
        </authorList>
    </citation>
    <scope>NUCLEOTIDE SEQUENCE [LARGE SCALE GENOMIC DNA]</scope>
</reference>
<name>A0ABP0GYJ1_CLALP</name>
<evidence type="ECO:0000313" key="2">
    <source>
        <dbReference type="Proteomes" id="UP001642483"/>
    </source>
</evidence>
<evidence type="ECO:0000313" key="1">
    <source>
        <dbReference type="EMBL" id="CAK8695854.1"/>
    </source>
</evidence>
<sequence length="64" mass="7176">MVLLRIVIETVVSPTRLVYYEVNTKPVKWTNVMTNEAEPLNACGIMTGSFAGSPAIRWMAPFLF</sequence>
<proteinExistence type="predicted"/>